<evidence type="ECO:0000313" key="3">
    <source>
        <dbReference type="Proteomes" id="UP000266327"/>
    </source>
</evidence>
<feature type="chain" id="PRO_5017299125" evidence="1">
    <location>
        <begin position="41"/>
        <end position="559"/>
    </location>
</feature>
<evidence type="ECO:0000313" key="2">
    <source>
        <dbReference type="EMBL" id="RJG00623.1"/>
    </source>
</evidence>
<dbReference type="OrthoDB" id="8932625at2"/>
<evidence type="ECO:0000256" key="1">
    <source>
        <dbReference type="SAM" id="SignalP"/>
    </source>
</evidence>
<protein>
    <submittedName>
        <fullName evidence="2">DUF1302 family protein</fullName>
    </submittedName>
</protein>
<feature type="signal peptide" evidence="1">
    <location>
        <begin position="1"/>
        <end position="40"/>
    </location>
</feature>
<keyword evidence="3" id="KW-1185">Reference proteome</keyword>
<dbReference type="InterPro" id="IPR010727">
    <property type="entry name" value="DUF1302"/>
</dbReference>
<gene>
    <name evidence="2" type="ORF">D3878_02705</name>
</gene>
<keyword evidence="1" id="KW-0732">Signal</keyword>
<name>A0A3A3FWM7_9BURK</name>
<dbReference type="AlphaFoldDB" id="A0A3A3FWM7"/>
<comment type="caution">
    <text evidence="2">The sequence shown here is derived from an EMBL/GenBank/DDBJ whole genome shotgun (WGS) entry which is preliminary data.</text>
</comment>
<dbReference type="EMBL" id="QYUQ01000002">
    <property type="protein sequence ID" value="RJG00623.1"/>
    <property type="molecule type" value="Genomic_DNA"/>
</dbReference>
<dbReference type="Pfam" id="PF06980">
    <property type="entry name" value="DUF1302"/>
    <property type="match status" value="1"/>
</dbReference>
<dbReference type="Proteomes" id="UP000266327">
    <property type="component" value="Unassembled WGS sequence"/>
</dbReference>
<proteinExistence type="predicted"/>
<sequence length="559" mass="60451">MKNTRRNAGDKAVKVFKQNSRMARFGGALGLLAIASTASAVEFSTGNPDLTIRWDNSIRYNLGARIEGRDARIANNAGSDEGDFKFGEGSITTNRLDLLSEVEVDWKQQMGFRVSGTAWGDHAYRDTHVRQNPALVGALSSYNNAEYSSHTKRYYRGLSGELLDAFAYFNTYVDDRPLGVRLGRHALYWGAALFTNGGVSFNQNPIDARKGVSSPGIEAREVQLPLSQLSASLQVTPTVSVAGQYFFDWEAIHSPEGGTFLAGSDATLKGPDRLGGAAAFPANSPELGPEHKSGNWGVNAKIMVPEMNGTTFGVYYRKFDEKNTPWVLRNPAAPLFYRAVYARDTKLVGVSMDTTVAGASIGAEVSYRMDGSLLSQGFALANEGARGDTWHALVNAVYGLKSNALWDAGSISAELTYDRLGKVTKNANLFNREGSALCPLGKFAGCATDDAWGFAMRFAPQWVQVWPSVDLTVPFFVSAGLKGNSPSTLGVYQGAMSYSIGAELDIQRKYNVALTVADSKAKIIPNGGTNVLGPTYTGNGSGWQTTDRRRVMLTFKTAF</sequence>
<dbReference type="RefSeq" id="WP_119784078.1">
    <property type="nucleotide sequence ID" value="NZ_QYUQ01000002.1"/>
</dbReference>
<organism evidence="2 3">
    <name type="scientific">Noviherbaspirillum sedimenti</name>
    <dbReference type="NCBI Taxonomy" id="2320865"/>
    <lineage>
        <taxon>Bacteria</taxon>
        <taxon>Pseudomonadati</taxon>
        <taxon>Pseudomonadota</taxon>
        <taxon>Betaproteobacteria</taxon>
        <taxon>Burkholderiales</taxon>
        <taxon>Oxalobacteraceae</taxon>
        <taxon>Noviherbaspirillum</taxon>
    </lineage>
</organism>
<accession>A0A3A3FWM7</accession>
<reference evidence="3" key="1">
    <citation type="submission" date="2018-09" db="EMBL/GenBank/DDBJ databases">
        <authorList>
            <person name="Zhu H."/>
        </authorList>
    </citation>
    <scope>NUCLEOTIDE SEQUENCE [LARGE SCALE GENOMIC DNA]</scope>
    <source>
        <strain evidence="3">K1S02-23</strain>
    </source>
</reference>